<accession>A0A4C1XHF1</accession>
<evidence type="ECO:0000313" key="1">
    <source>
        <dbReference type="EMBL" id="GBP61625.1"/>
    </source>
</evidence>
<proteinExistence type="predicted"/>
<dbReference type="EMBL" id="BGZK01000818">
    <property type="protein sequence ID" value="GBP61625.1"/>
    <property type="molecule type" value="Genomic_DNA"/>
</dbReference>
<organism evidence="1 2">
    <name type="scientific">Eumeta variegata</name>
    <name type="common">Bagworm moth</name>
    <name type="synonym">Eumeta japonica</name>
    <dbReference type="NCBI Taxonomy" id="151549"/>
    <lineage>
        <taxon>Eukaryota</taxon>
        <taxon>Metazoa</taxon>
        <taxon>Ecdysozoa</taxon>
        <taxon>Arthropoda</taxon>
        <taxon>Hexapoda</taxon>
        <taxon>Insecta</taxon>
        <taxon>Pterygota</taxon>
        <taxon>Neoptera</taxon>
        <taxon>Endopterygota</taxon>
        <taxon>Lepidoptera</taxon>
        <taxon>Glossata</taxon>
        <taxon>Ditrysia</taxon>
        <taxon>Tineoidea</taxon>
        <taxon>Psychidae</taxon>
        <taxon>Oiketicinae</taxon>
        <taxon>Eumeta</taxon>
    </lineage>
</organism>
<comment type="caution">
    <text evidence="1">The sequence shown here is derived from an EMBL/GenBank/DDBJ whole genome shotgun (WGS) entry which is preliminary data.</text>
</comment>
<sequence>MGVYRMAIVSRGRREGRGFCAFAHSIATVSCSDDARGASLSPFGRSDRPLRRCGDDPLSTRVLVALGPEHGALSVRPIPSRRRRNLKKANFERVPGNGGYAQKRETGPIVHVKKLISAEGNSRKADVVVGAGACARGAAIRHKKRSRPIIRGLVQKYHSLSLIGPPEGGPPRRAGALARR</sequence>
<protein>
    <submittedName>
        <fullName evidence="1">Uncharacterized protein</fullName>
    </submittedName>
</protein>
<reference evidence="1 2" key="1">
    <citation type="journal article" date="2019" name="Commun. Biol.">
        <title>The bagworm genome reveals a unique fibroin gene that provides high tensile strength.</title>
        <authorList>
            <person name="Kono N."/>
            <person name="Nakamura H."/>
            <person name="Ohtoshi R."/>
            <person name="Tomita M."/>
            <person name="Numata K."/>
            <person name="Arakawa K."/>
        </authorList>
    </citation>
    <scope>NUCLEOTIDE SEQUENCE [LARGE SCALE GENOMIC DNA]</scope>
</reference>
<gene>
    <name evidence="1" type="ORF">EVAR_27512_1</name>
</gene>
<dbReference type="PROSITE" id="PS51257">
    <property type="entry name" value="PROKAR_LIPOPROTEIN"/>
    <property type="match status" value="1"/>
</dbReference>
<name>A0A4C1XHF1_EUMVA</name>
<evidence type="ECO:0000313" key="2">
    <source>
        <dbReference type="Proteomes" id="UP000299102"/>
    </source>
</evidence>
<dbReference type="AlphaFoldDB" id="A0A4C1XHF1"/>
<dbReference type="Proteomes" id="UP000299102">
    <property type="component" value="Unassembled WGS sequence"/>
</dbReference>
<keyword evidence="2" id="KW-1185">Reference proteome</keyword>